<gene>
    <name evidence="5" type="ORF">Plo01_64580</name>
</gene>
<keyword evidence="6" id="KW-1185">Reference proteome</keyword>
<evidence type="ECO:0000259" key="3">
    <source>
        <dbReference type="Pfam" id="PF13581"/>
    </source>
</evidence>
<feature type="region of interest" description="Disordered" evidence="2">
    <location>
        <begin position="176"/>
        <end position="202"/>
    </location>
</feature>
<dbReference type="Pfam" id="PF14417">
    <property type="entry name" value="MEDS"/>
    <property type="match status" value="1"/>
</dbReference>
<dbReference type="InterPro" id="IPR047718">
    <property type="entry name" value="RsbA-like_anti_sig"/>
</dbReference>
<proteinExistence type="predicted"/>
<dbReference type="EMBL" id="BOOH01000055">
    <property type="protein sequence ID" value="GIH80029.1"/>
    <property type="molecule type" value="Genomic_DNA"/>
</dbReference>
<feature type="domain" description="MEDS" evidence="4">
    <location>
        <begin position="11"/>
        <end position="156"/>
    </location>
</feature>
<evidence type="ECO:0000256" key="1">
    <source>
        <dbReference type="ARBA" id="ARBA00022527"/>
    </source>
</evidence>
<name>A0A8J3W7X0_9ACTN</name>
<feature type="domain" description="Histidine kinase/HSP90-like ATPase" evidence="3">
    <location>
        <begin position="202"/>
        <end position="314"/>
    </location>
</feature>
<evidence type="ECO:0000313" key="6">
    <source>
        <dbReference type="Proteomes" id="UP000616724"/>
    </source>
</evidence>
<dbReference type="Proteomes" id="UP000616724">
    <property type="component" value="Unassembled WGS sequence"/>
</dbReference>
<dbReference type="RefSeq" id="WP_203894480.1">
    <property type="nucleotide sequence ID" value="NZ_BOOH01000055.1"/>
</dbReference>
<evidence type="ECO:0000259" key="4">
    <source>
        <dbReference type="Pfam" id="PF14417"/>
    </source>
</evidence>
<keyword evidence="1" id="KW-0808">Transferase</keyword>
<dbReference type="InterPro" id="IPR050267">
    <property type="entry name" value="Anti-sigma-factor_SerPK"/>
</dbReference>
<organism evidence="5 6">
    <name type="scientific">Planobispora longispora</name>
    <dbReference type="NCBI Taxonomy" id="28887"/>
    <lineage>
        <taxon>Bacteria</taxon>
        <taxon>Bacillati</taxon>
        <taxon>Actinomycetota</taxon>
        <taxon>Actinomycetes</taxon>
        <taxon>Streptosporangiales</taxon>
        <taxon>Streptosporangiaceae</taxon>
        <taxon>Planobispora</taxon>
    </lineage>
</organism>
<dbReference type="PANTHER" id="PTHR35526:SF3">
    <property type="entry name" value="ANTI-SIGMA-F FACTOR RSBW"/>
    <property type="match status" value="1"/>
</dbReference>
<dbReference type="AlphaFoldDB" id="A0A8J3W7X0"/>
<evidence type="ECO:0000313" key="5">
    <source>
        <dbReference type="EMBL" id="GIH80029.1"/>
    </source>
</evidence>
<dbReference type="GO" id="GO:0004674">
    <property type="term" value="F:protein serine/threonine kinase activity"/>
    <property type="evidence" value="ECO:0007669"/>
    <property type="project" value="UniProtKB-KW"/>
</dbReference>
<dbReference type="InterPro" id="IPR003594">
    <property type="entry name" value="HATPase_dom"/>
</dbReference>
<reference evidence="5 6" key="1">
    <citation type="submission" date="2021-01" db="EMBL/GenBank/DDBJ databases">
        <title>Whole genome shotgun sequence of Planobispora longispora NBRC 13918.</title>
        <authorList>
            <person name="Komaki H."/>
            <person name="Tamura T."/>
        </authorList>
    </citation>
    <scope>NUCLEOTIDE SEQUENCE [LARGE SCALE GENOMIC DNA]</scope>
    <source>
        <strain evidence="5 6">NBRC 13918</strain>
    </source>
</reference>
<dbReference type="PANTHER" id="PTHR35526">
    <property type="entry name" value="ANTI-SIGMA-F FACTOR RSBW-RELATED"/>
    <property type="match status" value="1"/>
</dbReference>
<dbReference type="Gene3D" id="3.30.565.10">
    <property type="entry name" value="Histidine kinase-like ATPase, C-terminal domain"/>
    <property type="match status" value="1"/>
</dbReference>
<keyword evidence="1" id="KW-0418">Kinase</keyword>
<keyword evidence="1" id="KW-0723">Serine/threonine-protein kinase</keyword>
<dbReference type="Pfam" id="PF13581">
    <property type="entry name" value="HATPase_c_2"/>
    <property type="match status" value="1"/>
</dbReference>
<comment type="caution">
    <text evidence="5">The sequence shown here is derived from an EMBL/GenBank/DDBJ whole genome shotgun (WGS) entry which is preliminary data.</text>
</comment>
<evidence type="ECO:0000256" key="2">
    <source>
        <dbReference type="SAM" id="MobiDB-lite"/>
    </source>
</evidence>
<protein>
    <submittedName>
        <fullName evidence="5">Uncharacterized protein</fullName>
    </submittedName>
</protein>
<dbReference type="SUPFAM" id="SSF55874">
    <property type="entry name" value="ATPase domain of HSP90 chaperone/DNA topoisomerase II/histidine kinase"/>
    <property type="match status" value="1"/>
</dbReference>
<dbReference type="InterPro" id="IPR036890">
    <property type="entry name" value="HATPase_C_sf"/>
</dbReference>
<dbReference type="NCBIfam" id="NF041045">
    <property type="entry name" value="RsbA_anti_sig"/>
    <property type="match status" value="1"/>
</dbReference>
<accession>A0A8J3W7X0</accession>
<dbReference type="InterPro" id="IPR025847">
    <property type="entry name" value="MEDS_domain"/>
</dbReference>
<sequence>MGPPTEGGCAHQGLLYGSPGELLAAAVPFLRRGLAAGDAVVLACGEAGNALLVNALPDRERGNVMLVERAEIYTRPACAVAAFRRIVRAGLEAGARGVRLVGEVDFGAEPASWREWMRFEAIMNVALASVRLRCVCAYDTRALPGPVLDSAARTHPALLTAAGAVPSPPYTDPSAFVAGLSEAGPDPLERTPPAYRSGPVTAPGQIPALREQLRSILAGLEVPVSRRSDLVAAVSETVVNGLLHGAPPVRLRLWADPSRLVCTIVDQGPGFDDRLLGYSPPSGDLRGGAGLWLARRSCDRVETFRPPGGFGVRLVLALPMGHGPAELEGARARVEIIQRKTAAAGIRAAQLRREVKRLGSSGQVPG</sequence>
<dbReference type="CDD" id="cd16936">
    <property type="entry name" value="HATPase_RsbW-like"/>
    <property type="match status" value="1"/>
</dbReference>